<keyword evidence="2" id="KW-1133">Transmembrane helix</keyword>
<keyword evidence="2" id="KW-0472">Membrane</keyword>
<dbReference type="EMBL" id="JMKJ01000110">
    <property type="protein sequence ID" value="KGG52221.1"/>
    <property type="molecule type" value="Genomic_DNA"/>
</dbReference>
<dbReference type="Proteomes" id="UP000029725">
    <property type="component" value="Unassembled WGS sequence"/>
</dbReference>
<feature type="region of interest" description="Disordered" evidence="1">
    <location>
        <begin position="37"/>
        <end position="59"/>
    </location>
</feature>
<gene>
    <name evidence="4" type="ORF">DI09_19p30</name>
</gene>
<protein>
    <submittedName>
        <fullName evidence="4">Multiprotein bridging factor</fullName>
    </submittedName>
</protein>
<reference evidence="4 5" key="1">
    <citation type="submission" date="2014-04" db="EMBL/GenBank/DDBJ databases">
        <title>A new species of microsporidia sheds light on the evolution of extreme parasitism.</title>
        <authorList>
            <person name="Haag K.L."/>
            <person name="James T.Y."/>
            <person name="Larsson R."/>
            <person name="Schaer T.M."/>
            <person name="Refardt D."/>
            <person name="Pombert J.-F."/>
            <person name="Ebert D."/>
        </authorList>
    </citation>
    <scope>NUCLEOTIDE SEQUENCE [LARGE SCALE GENOMIC DNA]</scope>
    <source>
        <strain evidence="4 5">UGP3</strain>
        <tissue evidence="4">Spores</tissue>
    </source>
</reference>
<feature type="domain" description="Multiprotein bridging factor 1 N-terminal" evidence="3">
    <location>
        <begin position="4"/>
        <end position="73"/>
    </location>
</feature>
<dbReference type="Pfam" id="PF08523">
    <property type="entry name" value="MBF1"/>
    <property type="match status" value="1"/>
</dbReference>
<evidence type="ECO:0000256" key="2">
    <source>
        <dbReference type="SAM" id="Phobius"/>
    </source>
</evidence>
<evidence type="ECO:0000313" key="4">
    <source>
        <dbReference type="EMBL" id="KGG52221.1"/>
    </source>
</evidence>
<sequence length="101" mass="11393">MDTSDWEKVTVLRKKKLPPQHSTKAVNEALAKGSPVEISKRYNAGTNRPSASTPSAEQRHIAESDEIILPRTISHDVGMCYFTSVLYLVFLLLRCSEKTRF</sequence>
<evidence type="ECO:0000256" key="1">
    <source>
        <dbReference type="SAM" id="MobiDB-lite"/>
    </source>
</evidence>
<dbReference type="VEuPathDB" id="MicrosporidiaDB:DI09_19p30"/>
<evidence type="ECO:0000259" key="3">
    <source>
        <dbReference type="Pfam" id="PF08523"/>
    </source>
</evidence>
<name>A0A098VWT2_9MICR</name>
<accession>A0A098VWT2</accession>
<dbReference type="InterPro" id="IPR013729">
    <property type="entry name" value="MBF1_N"/>
</dbReference>
<organism evidence="4 5">
    <name type="scientific">Mitosporidium daphniae</name>
    <dbReference type="NCBI Taxonomy" id="1485682"/>
    <lineage>
        <taxon>Eukaryota</taxon>
        <taxon>Fungi</taxon>
        <taxon>Fungi incertae sedis</taxon>
        <taxon>Microsporidia</taxon>
        <taxon>Mitosporidium</taxon>
    </lineage>
</organism>
<dbReference type="OrthoDB" id="10253401at2759"/>
<dbReference type="HOGENOM" id="CLU_2292347_0_0_1"/>
<dbReference type="RefSeq" id="XP_013238686.1">
    <property type="nucleotide sequence ID" value="XM_013383232.1"/>
</dbReference>
<dbReference type="AlphaFoldDB" id="A0A098VWT2"/>
<keyword evidence="2" id="KW-0812">Transmembrane</keyword>
<feature type="transmembrane region" description="Helical" evidence="2">
    <location>
        <begin position="73"/>
        <end position="93"/>
    </location>
</feature>
<comment type="caution">
    <text evidence="4">The sequence shown here is derived from an EMBL/GenBank/DDBJ whole genome shotgun (WGS) entry which is preliminary data.</text>
</comment>
<evidence type="ECO:0000313" key="5">
    <source>
        <dbReference type="Proteomes" id="UP000029725"/>
    </source>
</evidence>
<feature type="compositionally biased region" description="Polar residues" evidence="1">
    <location>
        <begin position="44"/>
        <end position="56"/>
    </location>
</feature>
<proteinExistence type="predicted"/>
<keyword evidence="5" id="KW-1185">Reference proteome</keyword>
<dbReference type="GeneID" id="25258880"/>